<reference evidence="3" key="1">
    <citation type="submission" date="2013-06" db="EMBL/GenBank/DDBJ databases">
        <authorList>
            <person name="Zhao Q."/>
        </authorList>
    </citation>
    <scope>NUCLEOTIDE SEQUENCE</scope>
    <source>
        <strain evidence="3">cv. W1943</strain>
    </source>
</reference>
<keyword evidence="3" id="KW-1185">Reference proteome</keyword>
<dbReference type="HOGENOM" id="CLU_2472955_0_0_1"/>
<organism evidence="2 3">
    <name type="scientific">Oryza rufipogon</name>
    <name type="common">Brownbeard rice</name>
    <name type="synonym">Asian wild rice</name>
    <dbReference type="NCBI Taxonomy" id="4529"/>
    <lineage>
        <taxon>Eukaryota</taxon>
        <taxon>Viridiplantae</taxon>
        <taxon>Streptophyta</taxon>
        <taxon>Embryophyta</taxon>
        <taxon>Tracheophyta</taxon>
        <taxon>Spermatophyta</taxon>
        <taxon>Magnoliopsida</taxon>
        <taxon>Liliopsida</taxon>
        <taxon>Poales</taxon>
        <taxon>Poaceae</taxon>
        <taxon>BOP clade</taxon>
        <taxon>Oryzoideae</taxon>
        <taxon>Oryzeae</taxon>
        <taxon>Oryzinae</taxon>
        <taxon>Oryza</taxon>
    </lineage>
</organism>
<sequence length="88" mass="10112">MRGQTPSINGRLEGGQDGVVSLRRHGKIPQFATKKNQPIAYKAIALPLLLLRNQSISSSRRQESEEQRRGRRIRERGEEEEEEEEEAE</sequence>
<dbReference type="Gramene" id="ORUFI01G12530.1">
    <property type="protein sequence ID" value="ORUFI01G12530.1"/>
    <property type="gene ID" value="ORUFI01G12530"/>
</dbReference>
<dbReference type="AlphaFoldDB" id="A0A0E0MUR3"/>
<feature type="region of interest" description="Disordered" evidence="1">
    <location>
        <begin position="1"/>
        <end position="21"/>
    </location>
</feature>
<evidence type="ECO:0000313" key="2">
    <source>
        <dbReference type="EnsemblPlants" id="ORUFI01G12530.1"/>
    </source>
</evidence>
<accession>A0A0E0MUR3</accession>
<reference evidence="2" key="2">
    <citation type="submission" date="2015-06" db="UniProtKB">
        <authorList>
            <consortium name="EnsemblPlants"/>
        </authorList>
    </citation>
    <scope>IDENTIFICATION</scope>
</reference>
<proteinExistence type="predicted"/>
<dbReference type="EnsemblPlants" id="ORUFI01G12530.1">
    <property type="protein sequence ID" value="ORUFI01G12530.1"/>
    <property type="gene ID" value="ORUFI01G12530"/>
</dbReference>
<feature type="region of interest" description="Disordered" evidence="1">
    <location>
        <begin position="54"/>
        <end position="88"/>
    </location>
</feature>
<evidence type="ECO:0000256" key="1">
    <source>
        <dbReference type="SAM" id="MobiDB-lite"/>
    </source>
</evidence>
<evidence type="ECO:0000313" key="3">
    <source>
        <dbReference type="Proteomes" id="UP000008022"/>
    </source>
</evidence>
<name>A0A0E0MUR3_ORYRU</name>
<protein>
    <submittedName>
        <fullName evidence="2">Uncharacterized protein</fullName>
    </submittedName>
</protein>
<dbReference type="Proteomes" id="UP000008022">
    <property type="component" value="Unassembled WGS sequence"/>
</dbReference>
<feature type="compositionally biased region" description="Acidic residues" evidence="1">
    <location>
        <begin position="78"/>
        <end position="88"/>
    </location>
</feature>